<dbReference type="SUPFAM" id="SSF48508">
    <property type="entry name" value="Nuclear receptor ligand-binding domain"/>
    <property type="match status" value="1"/>
</dbReference>
<keyword evidence="5" id="KW-0238">DNA-binding</keyword>
<dbReference type="Pfam" id="PF00105">
    <property type="entry name" value="zf-C4"/>
    <property type="match status" value="1"/>
</dbReference>
<dbReference type="GO" id="GO:0008270">
    <property type="term" value="F:zinc ion binding"/>
    <property type="evidence" value="ECO:0007669"/>
    <property type="project" value="UniProtKB-KW"/>
</dbReference>
<protein>
    <submittedName>
        <fullName evidence="11">Nuclear receptor</fullName>
    </submittedName>
</protein>
<evidence type="ECO:0000256" key="1">
    <source>
        <dbReference type="ARBA" id="ARBA00022723"/>
    </source>
</evidence>
<dbReference type="Gene3D" id="1.10.565.10">
    <property type="entry name" value="Retinoid X Receptor"/>
    <property type="match status" value="1"/>
</dbReference>
<evidence type="ECO:0000256" key="2">
    <source>
        <dbReference type="ARBA" id="ARBA00022771"/>
    </source>
</evidence>
<dbReference type="GO" id="GO:0030154">
    <property type="term" value="P:cell differentiation"/>
    <property type="evidence" value="ECO:0007669"/>
    <property type="project" value="TreeGrafter"/>
</dbReference>
<evidence type="ECO:0000313" key="11">
    <source>
        <dbReference type="EMBL" id="AID52834.1"/>
    </source>
</evidence>
<keyword evidence="6" id="KW-0804">Transcription</keyword>
<evidence type="ECO:0000256" key="9">
    <source>
        <dbReference type="SAM" id="MobiDB-lite"/>
    </source>
</evidence>
<dbReference type="Gene3D" id="3.30.50.10">
    <property type="entry name" value="Erythroid Transcription Factor GATA-1, subunit A"/>
    <property type="match status" value="1"/>
</dbReference>
<keyword evidence="2" id="KW-0863">Zinc-finger</keyword>
<dbReference type="EMBL" id="KJ664197">
    <property type="protein sequence ID" value="AID52834.1"/>
    <property type="molecule type" value="mRNA"/>
</dbReference>
<dbReference type="InterPro" id="IPR013088">
    <property type="entry name" value="Znf_NHR/GATA"/>
</dbReference>
<dbReference type="SMART" id="SM00399">
    <property type="entry name" value="ZnF_C4"/>
    <property type="match status" value="1"/>
</dbReference>
<dbReference type="InterPro" id="IPR001628">
    <property type="entry name" value="Znf_hrmn_rcpt"/>
</dbReference>
<keyword evidence="3" id="KW-0862">Zinc</keyword>
<reference evidence="11" key="2">
    <citation type="submission" date="2014-03" db="EMBL/GenBank/DDBJ databases">
        <authorList>
            <person name="Lee J.-S."/>
            <person name="Hwang D.-S."/>
        </authorList>
    </citation>
    <scope>NUCLEOTIDE SEQUENCE</scope>
</reference>
<evidence type="ECO:0000256" key="4">
    <source>
        <dbReference type="ARBA" id="ARBA00023015"/>
    </source>
</evidence>
<keyword evidence="7 11" id="KW-0675">Receptor</keyword>
<organism evidence="11">
    <name type="scientific">Tigriopus japonicus</name>
    <name type="common">Copepod</name>
    <dbReference type="NCBI Taxonomy" id="158387"/>
    <lineage>
        <taxon>Eukaryota</taxon>
        <taxon>Metazoa</taxon>
        <taxon>Ecdysozoa</taxon>
        <taxon>Arthropoda</taxon>
        <taxon>Crustacea</taxon>
        <taxon>Multicrustacea</taxon>
        <taxon>Hexanauplia</taxon>
        <taxon>Copepoda</taxon>
        <taxon>Harpacticoida</taxon>
        <taxon>Harpacticidae</taxon>
        <taxon>Tigriopus</taxon>
    </lineage>
</organism>
<evidence type="ECO:0000259" key="10">
    <source>
        <dbReference type="PROSITE" id="PS51030"/>
    </source>
</evidence>
<dbReference type="PROSITE" id="PS00031">
    <property type="entry name" value="NUCLEAR_REC_DBD_1"/>
    <property type="match status" value="1"/>
</dbReference>
<dbReference type="GO" id="GO:0045944">
    <property type="term" value="P:positive regulation of transcription by RNA polymerase II"/>
    <property type="evidence" value="ECO:0007669"/>
    <property type="project" value="TreeGrafter"/>
</dbReference>
<gene>
    <name evidence="11" type="primary">NR21</name>
</gene>
<dbReference type="PANTHER" id="PTHR24082">
    <property type="entry name" value="NUCLEAR HORMONE RECEPTOR"/>
    <property type="match status" value="1"/>
</dbReference>
<dbReference type="GO" id="GO:0000122">
    <property type="term" value="P:negative regulation of transcription by RNA polymerase II"/>
    <property type="evidence" value="ECO:0007669"/>
    <property type="project" value="TreeGrafter"/>
</dbReference>
<dbReference type="InterPro" id="IPR050234">
    <property type="entry name" value="Nuclear_hormone_rcpt_NR1"/>
</dbReference>
<dbReference type="PRINTS" id="PR00047">
    <property type="entry name" value="STROIDFINGER"/>
</dbReference>
<evidence type="ECO:0000256" key="6">
    <source>
        <dbReference type="ARBA" id="ARBA00023163"/>
    </source>
</evidence>
<dbReference type="SUPFAM" id="SSF57716">
    <property type="entry name" value="Glucocorticoid receptor-like (DNA-binding domain)"/>
    <property type="match status" value="1"/>
</dbReference>
<evidence type="ECO:0000256" key="5">
    <source>
        <dbReference type="ARBA" id="ARBA00023125"/>
    </source>
</evidence>
<dbReference type="AlphaFoldDB" id="A0A0A7CKA3"/>
<evidence type="ECO:0000256" key="7">
    <source>
        <dbReference type="ARBA" id="ARBA00023170"/>
    </source>
</evidence>
<evidence type="ECO:0000256" key="8">
    <source>
        <dbReference type="ARBA" id="ARBA00023242"/>
    </source>
</evidence>
<sequence>MENVFEPGELDILVNDILTESLAPEFSSSSSNEEPQFTAEVSNVTDVIVQDPDLETIDIQDLIGGVSWEDLFIENEFSESPNPSVTSRRSRDSSISEDFHQSSGSSSCETAAFHCPVCGNPSGKHLYYGAQVCSSCRAFFRRSTINSAAEEFRCKADKKCGIDSKSWKSCKFCRFQKCLSAGMRPNWVMNDEERTQRNAKRKRTRTKRVDNVVSEAVLSHQWTVDEDLQIRGIREEIFEKTSCIIAKFYADNPMILNKFIACANNRTPFDSVLLAYTKRFVSNGMMKMFNELLVLQHINPMDRFLLLSRNYAMWSSFEEAILFKNRQEVIKNQQNVRNSLNKIKTSADGDQAFNVDMIQEAMDKISLEDNVESSDVIDNLIQDQQTRDRRRSLITSIQAWPKFNANGVSDDILTTLMMMILICCPDALQLNSESAVSQFQNQYCYILYRYINSKYPGQAHSKLGEGMEIVSKVREMTAMGEAALAQTMCNL</sequence>
<keyword evidence="8" id="KW-0539">Nucleus</keyword>
<accession>A0A0A7CKA3</accession>
<dbReference type="InterPro" id="IPR035500">
    <property type="entry name" value="NHR-like_dom_sf"/>
</dbReference>
<proteinExistence type="evidence at transcript level"/>
<dbReference type="PANTHER" id="PTHR24082:SF283">
    <property type="entry name" value="NUCLEAR HORMONE RECEPTOR HR96"/>
    <property type="match status" value="1"/>
</dbReference>
<feature type="compositionally biased region" description="Basic and acidic residues" evidence="9">
    <location>
        <begin position="89"/>
        <end position="100"/>
    </location>
</feature>
<name>A0A0A7CKA3_TIGJA</name>
<dbReference type="PROSITE" id="PS51030">
    <property type="entry name" value="NUCLEAR_REC_DBD_2"/>
    <property type="match status" value="1"/>
</dbReference>
<feature type="region of interest" description="Disordered" evidence="9">
    <location>
        <begin position="79"/>
        <end position="100"/>
    </location>
</feature>
<dbReference type="GO" id="GO:0000978">
    <property type="term" value="F:RNA polymerase II cis-regulatory region sequence-specific DNA binding"/>
    <property type="evidence" value="ECO:0007669"/>
    <property type="project" value="TreeGrafter"/>
</dbReference>
<keyword evidence="1" id="KW-0479">Metal-binding</keyword>
<reference evidence="11" key="1">
    <citation type="journal article" date="2014" name="BMC Genomics">
        <title>Genome-wide identification of nuclear receptor (NR) superfamily genes in the copepod Tigriopus japonicus.</title>
        <authorList>
            <person name="Hwang D.S."/>
            <person name="Lee B.Y."/>
            <person name="Kim H.S."/>
            <person name="Lee M.C."/>
            <person name="Kyung D.H."/>
            <person name="Om A.S."/>
            <person name="Rhee J.S."/>
            <person name="Lee J.S."/>
        </authorList>
    </citation>
    <scope>NUCLEOTIDE SEQUENCE</scope>
</reference>
<evidence type="ECO:0000256" key="3">
    <source>
        <dbReference type="ARBA" id="ARBA00022833"/>
    </source>
</evidence>
<feature type="domain" description="Nuclear receptor" evidence="10">
    <location>
        <begin position="112"/>
        <end position="190"/>
    </location>
</feature>
<dbReference type="GO" id="GO:0004879">
    <property type="term" value="F:nuclear receptor activity"/>
    <property type="evidence" value="ECO:0007669"/>
    <property type="project" value="TreeGrafter"/>
</dbReference>
<keyword evidence="4" id="KW-0805">Transcription regulation</keyword>